<keyword evidence="4" id="KW-1185">Reference proteome</keyword>
<keyword evidence="1" id="KW-0812">Transmembrane</keyword>
<gene>
    <name evidence="3" type="ORF">ABI_03980</name>
</gene>
<dbReference type="PANTHER" id="PTHR30590:SF2">
    <property type="entry name" value="INNER MEMBRANE PROTEIN"/>
    <property type="match status" value="1"/>
</dbReference>
<dbReference type="eggNOG" id="COG2311">
    <property type="taxonomic scope" value="Bacteria"/>
</dbReference>
<dbReference type="Pfam" id="PF04235">
    <property type="entry name" value="DUF418"/>
    <property type="match status" value="1"/>
</dbReference>
<evidence type="ECO:0000313" key="4">
    <source>
        <dbReference type="Proteomes" id="UP000006512"/>
    </source>
</evidence>
<keyword evidence="1" id="KW-1133">Transmembrane helix</keyword>
<dbReference type="EMBL" id="GL883077">
    <property type="protein sequence ID" value="EGF91966.1"/>
    <property type="molecule type" value="Genomic_DNA"/>
</dbReference>
<reference evidence="4" key="1">
    <citation type="submission" date="2011-03" db="EMBL/GenBank/DDBJ databases">
        <title>Draft genome sequence of Brevundimonas diminuta.</title>
        <authorList>
            <person name="Brown P.J.B."/>
            <person name="Buechlein A."/>
            <person name="Hemmerich C."/>
            <person name="Brun Y.V."/>
        </authorList>
    </citation>
    <scope>NUCLEOTIDE SEQUENCE [LARGE SCALE GENOMIC DNA]</scope>
    <source>
        <strain evidence="4">C19</strain>
    </source>
</reference>
<dbReference type="Proteomes" id="UP000006512">
    <property type="component" value="Unassembled WGS sequence"/>
</dbReference>
<sequence>MEGLDALRGFALFGLFIVHMPELFELYWAHPVTDPTQLLWHDTIFTIFAGKAFALLALCFGVSFFIIMDRSAKRGQDFSVRFVWRLVVLGVIGLLHGLWYRGDILEVLAVMGLFIIPFYRLKSNGLVLAIGTFFLLQPWMIFQLVNALNGAEWANKPFGFWSGTIPEAYLTGKSFMETVRMNWVDGHPFKWLFMLESGRVSQILGLSLIGMALGRIDFFGQPDKFVRTRIISFLIAAVLAVVLFFQKDKLSGLMPDTVAMARPLWSSMVASWFDLSVMFTLMMGFLVLYFSFAHKVLNLLAPAGRMTLTLYILQSIVFVPVFYSFGLGLHATMSQSTAVLIGLAAFAVQVVFAHLWFKAFLYGPLEWVWRAATYLTLKVPFLRK</sequence>
<dbReference type="AlphaFoldDB" id="F4QJL5"/>
<feature type="transmembrane region" description="Helical" evidence="1">
    <location>
        <begin position="126"/>
        <end position="145"/>
    </location>
</feature>
<dbReference type="InterPro" id="IPR007349">
    <property type="entry name" value="DUF418"/>
</dbReference>
<organism evidence="3 4">
    <name type="scientific">Asticcacaulis biprosthecium C19</name>
    <dbReference type="NCBI Taxonomy" id="715226"/>
    <lineage>
        <taxon>Bacteria</taxon>
        <taxon>Pseudomonadati</taxon>
        <taxon>Pseudomonadota</taxon>
        <taxon>Alphaproteobacteria</taxon>
        <taxon>Caulobacterales</taxon>
        <taxon>Caulobacteraceae</taxon>
        <taxon>Asticcacaulis</taxon>
    </lineage>
</organism>
<protein>
    <recommendedName>
        <fullName evidence="2">DUF418 domain-containing protein</fullName>
    </recommendedName>
</protein>
<feature type="transmembrane region" description="Helical" evidence="1">
    <location>
        <begin position="337"/>
        <end position="357"/>
    </location>
</feature>
<feature type="domain" description="DUF418" evidence="2">
    <location>
        <begin position="213"/>
        <end position="375"/>
    </location>
</feature>
<feature type="transmembrane region" description="Helical" evidence="1">
    <location>
        <begin position="310"/>
        <end position="331"/>
    </location>
</feature>
<feature type="transmembrane region" description="Helical" evidence="1">
    <location>
        <begin position="226"/>
        <end position="245"/>
    </location>
</feature>
<accession>F4QJL5</accession>
<dbReference type="STRING" id="715226.ABI_03980"/>
<dbReference type="PANTHER" id="PTHR30590">
    <property type="entry name" value="INNER MEMBRANE PROTEIN"/>
    <property type="match status" value="1"/>
</dbReference>
<feature type="transmembrane region" description="Helical" evidence="1">
    <location>
        <begin position="104"/>
        <end position="121"/>
    </location>
</feature>
<feature type="transmembrane region" description="Helical" evidence="1">
    <location>
        <begin position="265"/>
        <end position="290"/>
    </location>
</feature>
<evidence type="ECO:0000256" key="1">
    <source>
        <dbReference type="SAM" id="Phobius"/>
    </source>
</evidence>
<feature type="transmembrane region" description="Helical" evidence="1">
    <location>
        <begin position="7"/>
        <end position="24"/>
    </location>
</feature>
<keyword evidence="1" id="KW-0472">Membrane</keyword>
<feature type="transmembrane region" description="Helical" evidence="1">
    <location>
        <begin position="44"/>
        <end position="66"/>
    </location>
</feature>
<evidence type="ECO:0000313" key="3">
    <source>
        <dbReference type="EMBL" id="EGF91966.1"/>
    </source>
</evidence>
<dbReference type="HOGENOM" id="CLU_039610_0_0_5"/>
<feature type="transmembrane region" description="Helical" evidence="1">
    <location>
        <begin position="78"/>
        <end position="98"/>
    </location>
</feature>
<dbReference type="InterPro" id="IPR052529">
    <property type="entry name" value="Bact_Transport_Assoc"/>
</dbReference>
<proteinExistence type="predicted"/>
<name>F4QJL5_9CAUL</name>
<evidence type="ECO:0000259" key="2">
    <source>
        <dbReference type="Pfam" id="PF04235"/>
    </source>
</evidence>